<organism evidence="1 2">
    <name type="scientific">Rubus argutus</name>
    <name type="common">Southern blackberry</name>
    <dbReference type="NCBI Taxonomy" id="59490"/>
    <lineage>
        <taxon>Eukaryota</taxon>
        <taxon>Viridiplantae</taxon>
        <taxon>Streptophyta</taxon>
        <taxon>Embryophyta</taxon>
        <taxon>Tracheophyta</taxon>
        <taxon>Spermatophyta</taxon>
        <taxon>Magnoliopsida</taxon>
        <taxon>eudicotyledons</taxon>
        <taxon>Gunneridae</taxon>
        <taxon>Pentapetalae</taxon>
        <taxon>rosids</taxon>
        <taxon>fabids</taxon>
        <taxon>Rosales</taxon>
        <taxon>Rosaceae</taxon>
        <taxon>Rosoideae</taxon>
        <taxon>Rosoideae incertae sedis</taxon>
        <taxon>Rubus</taxon>
    </lineage>
</organism>
<evidence type="ECO:0000313" key="2">
    <source>
        <dbReference type="Proteomes" id="UP001457282"/>
    </source>
</evidence>
<reference evidence="1 2" key="1">
    <citation type="journal article" date="2023" name="G3 (Bethesda)">
        <title>A chromosome-length genome assembly and annotation of blackberry (Rubus argutus, cv. 'Hillquist').</title>
        <authorList>
            <person name="Bruna T."/>
            <person name="Aryal R."/>
            <person name="Dudchenko O."/>
            <person name="Sargent D.J."/>
            <person name="Mead D."/>
            <person name="Buti M."/>
            <person name="Cavallini A."/>
            <person name="Hytonen T."/>
            <person name="Andres J."/>
            <person name="Pham M."/>
            <person name="Weisz D."/>
            <person name="Mascagni F."/>
            <person name="Usai G."/>
            <person name="Natali L."/>
            <person name="Bassil N."/>
            <person name="Fernandez G.E."/>
            <person name="Lomsadze A."/>
            <person name="Armour M."/>
            <person name="Olukolu B."/>
            <person name="Poorten T."/>
            <person name="Britton C."/>
            <person name="Davik J."/>
            <person name="Ashrafi H."/>
            <person name="Aiden E.L."/>
            <person name="Borodovsky M."/>
            <person name="Worthington M."/>
        </authorList>
    </citation>
    <scope>NUCLEOTIDE SEQUENCE [LARGE SCALE GENOMIC DNA]</scope>
    <source>
        <strain evidence="1">PI 553951</strain>
    </source>
</reference>
<evidence type="ECO:0000313" key="1">
    <source>
        <dbReference type="EMBL" id="KAK9950713.1"/>
    </source>
</evidence>
<comment type="caution">
    <text evidence="1">The sequence shown here is derived from an EMBL/GenBank/DDBJ whole genome shotgun (WGS) entry which is preliminary data.</text>
</comment>
<dbReference type="Proteomes" id="UP001457282">
    <property type="component" value="Unassembled WGS sequence"/>
</dbReference>
<dbReference type="AlphaFoldDB" id="A0AAW1YQ84"/>
<evidence type="ECO:0008006" key="3">
    <source>
        <dbReference type="Google" id="ProtNLM"/>
    </source>
</evidence>
<keyword evidence="2" id="KW-1185">Reference proteome</keyword>
<gene>
    <name evidence="1" type="ORF">M0R45_006188</name>
</gene>
<proteinExistence type="predicted"/>
<name>A0AAW1YQ84_RUBAR</name>
<accession>A0AAW1YQ84</accession>
<protein>
    <recommendedName>
        <fullName evidence="3">Maturase K</fullName>
    </recommendedName>
</protein>
<dbReference type="EMBL" id="JBEDUW010000001">
    <property type="protein sequence ID" value="KAK9950713.1"/>
    <property type="molecule type" value="Genomic_DNA"/>
</dbReference>
<sequence length="94" mass="11096">MNCRSLLHSFLTGEECHDSIIRYQLRFSQFKQLSMREKNKEREIRFLSPSVVGLHSPPRRTSGIEPISSVEPPRLHTLFRRSVFIDFQLLPELQ</sequence>